<organism evidence="1 2">
    <name type="scientific">Trifolium medium</name>
    <dbReference type="NCBI Taxonomy" id="97028"/>
    <lineage>
        <taxon>Eukaryota</taxon>
        <taxon>Viridiplantae</taxon>
        <taxon>Streptophyta</taxon>
        <taxon>Embryophyta</taxon>
        <taxon>Tracheophyta</taxon>
        <taxon>Spermatophyta</taxon>
        <taxon>Magnoliopsida</taxon>
        <taxon>eudicotyledons</taxon>
        <taxon>Gunneridae</taxon>
        <taxon>Pentapetalae</taxon>
        <taxon>rosids</taxon>
        <taxon>fabids</taxon>
        <taxon>Fabales</taxon>
        <taxon>Fabaceae</taxon>
        <taxon>Papilionoideae</taxon>
        <taxon>50 kb inversion clade</taxon>
        <taxon>NPAAA clade</taxon>
        <taxon>Hologalegina</taxon>
        <taxon>IRL clade</taxon>
        <taxon>Trifolieae</taxon>
        <taxon>Trifolium</taxon>
    </lineage>
</organism>
<feature type="non-terminal residue" evidence="1">
    <location>
        <position position="1"/>
    </location>
</feature>
<dbReference type="EMBL" id="LXQA010055390">
    <property type="protein sequence ID" value="MCI04429.1"/>
    <property type="molecule type" value="Genomic_DNA"/>
</dbReference>
<proteinExistence type="predicted"/>
<sequence>VNIALTDHQNDTQMICASNAEDFDIPSNSGSGIHVENSNNVGVNFDDTANSDANIALSNHQSEMQMICTMNAEESDIPANSGSSVNVDNFNEVDIELGDTANSGTDFVVWLSKI</sequence>
<comment type="caution">
    <text evidence="1">The sequence shown here is derived from an EMBL/GenBank/DDBJ whole genome shotgun (WGS) entry which is preliminary data.</text>
</comment>
<keyword evidence="2" id="KW-1185">Reference proteome</keyword>
<name>A0A392NZ12_9FABA</name>
<evidence type="ECO:0000313" key="2">
    <source>
        <dbReference type="Proteomes" id="UP000265520"/>
    </source>
</evidence>
<dbReference type="AlphaFoldDB" id="A0A392NZ12"/>
<accession>A0A392NZ12</accession>
<evidence type="ECO:0000313" key="1">
    <source>
        <dbReference type="EMBL" id="MCI04429.1"/>
    </source>
</evidence>
<dbReference type="Proteomes" id="UP000265520">
    <property type="component" value="Unassembled WGS sequence"/>
</dbReference>
<protein>
    <submittedName>
        <fullName evidence="1">Uncharacterized protein</fullName>
    </submittedName>
</protein>
<reference evidence="1 2" key="1">
    <citation type="journal article" date="2018" name="Front. Plant Sci.">
        <title>Red Clover (Trifolium pratense) and Zigzag Clover (T. medium) - A Picture of Genomic Similarities and Differences.</title>
        <authorList>
            <person name="Dluhosova J."/>
            <person name="Istvanek J."/>
            <person name="Nedelnik J."/>
            <person name="Repkova J."/>
        </authorList>
    </citation>
    <scope>NUCLEOTIDE SEQUENCE [LARGE SCALE GENOMIC DNA]</scope>
    <source>
        <strain evidence="2">cv. 10/8</strain>
        <tissue evidence="1">Leaf</tissue>
    </source>
</reference>